<dbReference type="SUPFAM" id="SSF53850">
    <property type="entry name" value="Periplasmic binding protein-like II"/>
    <property type="match status" value="1"/>
</dbReference>
<evidence type="ECO:0000313" key="2">
    <source>
        <dbReference type="EMBL" id="RMZ70065.1"/>
    </source>
</evidence>
<dbReference type="EMBL" id="KE747824">
    <property type="protein sequence ID" value="RMZ70065.1"/>
    <property type="molecule type" value="Genomic_DNA"/>
</dbReference>
<name>A0A3M7M6F0_9PLEO</name>
<sequence length="346" mass="38176">MILALLTGVSLAATFEKETRSIDEIYKAAVAEGGVVTLWHGGDEKTQQNSLKTAFETRFPKMTLNVTVDLSKYHDTNLDLQIANNNVYVDSIILQTLHDYPRWKKEGVLMNYAPLNFDKVSSVFKDADAAYSGLFIISWGLSANLNKTSKVPTAYQDFTKPEYKDKLVLTYPNDDDAVLYQFEVILKQLGTKWFDALLANNPRWVRGTATPGAILKTDNTASAVSFTGGYSFAARPPVSYALPTDAKFVSWAQTGAILKKAPHPNGAKLLHSYMLSDEFVASRGGWSVREDVAAPKGAQKILQQPGTDAPAFATWMADRANVERARFFYETKIGTAQGLSPLIDNL</sequence>
<evidence type="ECO:0000256" key="1">
    <source>
        <dbReference type="ARBA" id="ARBA00022729"/>
    </source>
</evidence>
<reference evidence="2 3" key="1">
    <citation type="journal article" date="2014" name="PLoS ONE">
        <title>De novo Genome Assembly of the Fungal Plant Pathogen Pyrenophora semeniperda.</title>
        <authorList>
            <person name="Soliai M.M."/>
            <person name="Meyer S.E."/>
            <person name="Udall J.A."/>
            <person name="Elzinga D.E."/>
            <person name="Hermansen R.A."/>
            <person name="Bodily P.M."/>
            <person name="Hart A.A."/>
            <person name="Coleman C.E."/>
        </authorList>
    </citation>
    <scope>NUCLEOTIDE SEQUENCE [LARGE SCALE GENOMIC DNA]</scope>
    <source>
        <strain evidence="2 3">CCB06</strain>
        <tissue evidence="2">Mycelium</tissue>
    </source>
</reference>
<protein>
    <submittedName>
        <fullName evidence="2">ABC-type Fe3+ transport system</fullName>
    </submittedName>
</protein>
<dbReference type="Proteomes" id="UP000265663">
    <property type="component" value="Unassembled WGS sequence"/>
</dbReference>
<dbReference type="PANTHER" id="PTHR30006:SF2">
    <property type="entry name" value="ABC TRANSPORTER SUBSTRATE-BINDING PROTEIN"/>
    <property type="match status" value="1"/>
</dbReference>
<dbReference type="Gene3D" id="3.40.190.10">
    <property type="entry name" value="Periplasmic binding protein-like II"/>
    <property type="match status" value="2"/>
</dbReference>
<dbReference type="OrthoDB" id="124329at2759"/>
<dbReference type="AlphaFoldDB" id="A0A3M7M6F0"/>
<accession>A0A3M7M6F0</accession>
<keyword evidence="1" id="KW-0732">Signal</keyword>
<proteinExistence type="predicted"/>
<evidence type="ECO:0000313" key="3">
    <source>
        <dbReference type="Proteomes" id="UP000265663"/>
    </source>
</evidence>
<dbReference type="PANTHER" id="PTHR30006">
    <property type="entry name" value="THIAMINE-BINDING PERIPLASMIC PROTEIN-RELATED"/>
    <property type="match status" value="1"/>
</dbReference>
<dbReference type="Pfam" id="PF13343">
    <property type="entry name" value="SBP_bac_6"/>
    <property type="match status" value="1"/>
</dbReference>
<gene>
    <name evidence="2" type="ORF">GMOD_00000110</name>
</gene>
<organism evidence="2 3">
    <name type="scientific">Pyrenophora seminiperda CCB06</name>
    <dbReference type="NCBI Taxonomy" id="1302712"/>
    <lineage>
        <taxon>Eukaryota</taxon>
        <taxon>Fungi</taxon>
        <taxon>Dikarya</taxon>
        <taxon>Ascomycota</taxon>
        <taxon>Pezizomycotina</taxon>
        <taxon>Dothideomycetes</taxon>
        <taxon>Pleosporomycetidae</taxon>
        <taxon>Pleosporales</taxon>
        <taxon>Pleosporineae</taxon>
        <taxon>Pleosporaceae</taxon>
        <taxon>Pyrenophora</taxon>
    </lineage>
</organism>
<keyword evidence="3" id="KW-1185">Reference proteome</keyword>